<proteinExistence type="predicted"/>
<keyword evidence="3" id="KW-1133">Transmembrane helix</keyword>
<feature type="compositionally biased region" description="Basic and acidic residues" evidence="2">
    <location>
        <begin position="604"/>
        <end position="630"/>
    </location>
</feature>
<dbReference type="KEGG" id="mtun:MTUNDRAET4_0703"/>
<feature type="compositionally biased region" description="Basic and acidic residues" evidence="2">
    <location>
        <begin position="637"/>
        <end position="649"/>
    </location>
</feature>
<dbReference type="Pfam" id="PF13414">
    <property type="entry name" value="TPR_11"/>
    <property type="match status" value="1"/>
</dbReference>
<keyword evidence="3" id="KW-0472">Membrane</keyword>
<feature type="region of interest" description="Disordered" evidence="2">
    <location>
        <begin position="604"/>
        <end position="649"/>
    </location>
</feature>
<name>A0A4U8Z0A7_METTU</name>
<evidence type="ECO:0000313" key="5">
    <source>
        <dbReference type="Proteomes" id="UP000294360"/>
    </source>
</evidence>
<dbReference type="SUPFAM" id="SSF48452">
    <property type="entry name" value="TPR-like"/>
    <property type="match status" value="3"/>
</dbReference>
<keyword evidence="3" id="KW-0812">Transmembrane</keyword>
<organism evidence="4 5">
    <name type="scientific">Methylocella tundrae</name>
    <dbReference type="NCBI Taxonomy" id="227605"/>
    <lineage>
        <taxon>Bacteria</taxon>
        <taxon>Pseudomonadati</taxon>
        <taxon>Pseudomonadota</taxon>
        <taxon>Alphaproteobacteria</taxon>
        <taxon>Hyphomicrobiales</taxon>
        <taxon>Beijerinckiaceae</taxon>
        <taxon>Methylocella</taxon>
    </lineage>
</organism>
<feature type="repeat" description="TPR" evidence="1">
    <location>
        <begin position="544"/>
        <end position="577"/>
    </location>
</feature>
<feature type="transmembrane region" description="Helical" evidence="3">
    <location>
        <begin position="62"/>
        <end position="82"/>
    </location>
</feature>
<evidence type="ECO:0000256" key="1">
    <source>
        <dbReference type="PROSITE-ProRule" id="PRU00339"/>
    </source>
</evidence>
<dbReference type="PANTHER" id="PTHR12558:SF13">
    <property type="entry name" value="CELL DIVISION CYCLE PROTEIN 27 HOMOLOG"/>
    <property type="match status" value="1"/>
</dbReference>
<dbReference type="InterPro" id="IPR019734">
    <property type="entry name" value="TPR_rpt"/>
</dbReference>
<dbReference type="PANTHER" id="PTHR12558">
    <property type="entry name" value="CELL DIVISION CYCLE 16,23,27"/>
    <property type="match status" value="1"/>
</dbReference>
<accession>A0A4U8Z0A7</accession>
<dbReference type="Proteomes" id="UP000294360">
    <property type="component" value="Chromosome"/>
</dbReference>
<reference evidence="4 5" key="1">
    <citation type="submission" date="2019-03" db="EMBL/GenBank/DDBJ databases">
        <authorList>
            <person name="Kox A.R. M."/>
        </authorList>
    </citation>
    <scope>NUCLEOTIDE SEQUENCE [LARGE SCALE GENOMIC DNA]</scope>
    <source>
        <strain evidence="4">MTUNDRAET4 annotated genome</strain>
    </source>
</reference>
<evidence type="ECO:0000256" key="2">
    <source>
        <dbReference type="SAM" id="MobiDB-lite"/>
    </source>
</evidence>
<dbReference type="Pfam" id="PF14559">
    <property type="entry name" value="TPR_19"/>
    <property type="match status" value="1"/>
</dbReference>
<dbReference type="InterPro" id="IPR011990">
    <property type="entry name" value="TPR-like_helical_dom_sf"/>
</dbReference>
<gene>
    <name evidence="4" type="ORF">MTUNDRAET4_0703</name>
</gene>
<protein>
    <submittedName>
        <fullName evidence="4">TPR repeat-containing protein</fullName>
    </submittedName>
</protein>
<evidence type="ECO:0000313" key="4">
    <source>
        <dbReference type="EMBL" id="VFU07596.1"/>
    </source>
</evidence>
<evidence type="ECO:0000256" key="3">
    <source>
        <dbReference type="SAM" id="Phobius"/>
    </source>
</evidence>
<feature type="repeat" description="TPR" evidence="1">
    <location>
        <begin position="475"/>
        <end position="508"/>
    </location>
</feature>
<dbReference type="EMBL" id="LR536450">
    <property type="protein sequence ID" value="VFU07596.1"/>
    <property type="molecule type" value="Genomic_DNA"/>
</dbReference>
<dbReference type="PROSITE" id="PS50005">
    <property type="entry name" value="TPR"/>
    <property type="match status" value="2"/>
</dbReference>
<dbReference type="Gene3D" id="1.25.40.10">
    <property type="entry name" value="Tetratricopeptide repeat domain"/>
    <property type="match status" value="2"/>
</dbReference>
<keyword evidence="1" id="KW-0802">TPR repeat</keyword>
<dbReference type="AlphaFoldDB" id="A0A4U8Z0A7"/>
<dbReference type="SMART" id="SM00028">
    <property type="entry name" value="TPR"/>
    <property type="match status" value="7"/>
</dbReference>
<sequence>MFGVRTHPELIPLGAPPLVRKNDRMSLTHTSVRRECNEAIAGQPAAAHFAQRAATKALNWRGVALGGFVLAVLTSFFLPVTLASAEARARENLAIAAPFEVGESPAGNYLAALVAGAERDTVAAATFFREALRFDPHNPKLIERAFVASLSNGNMDDAFSLAQRLVTREPDNSLAHLALGVEAIKNKQFAAARAHFGRGGAGQQRDITATLLTAWCYLGEGNPKKALELVDRLRDENFAVFRDYHAGLIANVANNIPEATRRLKAAYEADKNTLRLVDTYARFVAKRGDPAQATKIYEAFDQILPSHPIVVAALADLKAGKPLDLLVKNAEQGSAEVLYGLGAAGGRQGDELAAMIYLRLSLYLAPQNSLAIISLADIYERIKQNEQAIDVYALVPAKDPLRTTADVQTGLILETLGRTDESATFLKRIVDEHPDNGDALSALGNLQRAHKQYAEAIATYTRAIDQANKTGKASWALYYFRGISYERDKKWPLAEADFKQALTLYPDQPLVLNYLGYSWVDQGVNLDEAFTMLHKAVELQPTDGYIVDSLGWANYKLGRYDEAVKELERAIDLKSSDPVINDHLGDAYWRVGRKLEAHFQWNHARDLGPEPDDKEKILDKIEHGLPDDPKPAAAEATPKEQEPKKENGG</sequence>